<dbReference type="GO" id="GO:0005886">
    <property type="term" value="C:plasma membrane"/>
    <property type="evidence" value="ECO:0007669"/>
    <property type="project" value="UniProtKB-SubCell"/>
</dbReference>
<dbReference type="SUPFAM" id="SSF161098">
    <property type="entry name" value="MetI-like"/>
    <property type="match status" value="1"/>
</dbReference>
<dbReference type="PANTHER" id="PTHR42929">
    <property type="entry name" value="INNER MEMBRANE ABC TRANSPORTER PERMEASE PROTEIN YDCU-RELATED-RELATED"/>
    <property type="match status" value="1"/>
</dbReference>
<evidence type="ECO:0000256" key="5">
    <source>
        <dbReference type="ARBA" id="ARBA00022692"/>
    </source>
</evidence>
<proteinExistence type="inferred from homology"/>
<name>M5JU57_9HYPH</name>
<organism evidence="9 10">
    <name type="scientific">Brucella intermedia M86</name>
    <dbReference type="NCBI Taxonomy" id="1234597"/>
    <lineage>
        <taxon>Bacteria</taxon>
        <taxon>Pseudomonadati</taxon>
        <taxon>Pseudomonadota</taxon>
        <taxon>Alphaproteobacteria</taxon>
        <taxon>Hyphomicrobiales</taxon>
        <taxon>Brucellaceae</taxon>
        <taxon>Brucella/Ochrobactrum group</taxon>
        <taxon>Brucella</taxon>
    </lineage>
</organism>
<dbReference type="Proteomes" id="UP000011971">
    <property type="component" value="Unassembled WGS sequence"/>
</dbReference>
<accession>M5JU57</accession>
<comment type="caution">
    <text evidence="9">The sequence shown here is derived from an EMBL/GenBank/DDBJ whole genome shotgun (WGS) entry which is preliminary data.</text>
</comment>
<dbReference type="PANTHER" id="PTHR42929:SF3">
    <property type="entry name" value="PUTRESCINE TRANSPORT SYSTEM PERMEASE PROTEIN POTH"/>
    <property type="match status" value="1"/>
</dbReference>
<protein>
    <submittedName>
        <fullName evidence="9">Binding-protein-dependent transport system inner membrane protein</fullName>
    </submittedName>
</protein>
<keyword evidence="4" id="KW-1003">Cell membrane</keyword>
<evidence type="ECO:0000256" key="6">
    <source>
        <dbReference type="ARBA" id="ARBA00022989"/>
    </source>
</evidence>
<comment type="subcellular location">
    <subcellularLocation>
        <location evidence="1">Cell membrane</location>
        <topology evidence="1">Multi-pass membrane protein</topology>
    </subcellularLocation>
</comment>
<evidence type="ECO:0000313" key="10">
    <source>
        <dbReference type="Proteomes" id="UP000011971"/>
    </source>
</evidence>
<evidence type="ECO:0000256" key="1">
    <source>
        <dbReference type="ARBA" id="ARBA00004651"/>
    </source>
</evidence>
<evidence type="ECO:0000256" key="7">
    <source>
        <dbReference type="ARBA" id="ARBA00023136"/>
    </source>
</evidence>
<feature type="transmembrane region" description="Helical" evidence="8">
    <location>
        <begin position="84"/>
        <end position="104"/>
    </location>
</feature>
<dbReference type="InterPro" id="IPR035906">
    <property type="entry name" value="MetI-like_sf"/>
</dbReference>
<keyword evidence="3" id="KW-0813">Transport</keyword>
<dbReference type="Gene3D" id="1.10.3720.10">
    <property type="entry name" value="MetI-like"/>
    <property type="match status" value="1"/>
</dbReference>
<feature type="non-terminal residue" evidence="9">
    <location>
        <position position="115"/>
    </location>
</feature>
<keyword evidence="7 8" id="KW-0472">Membrane</keyword>
<evidence type="ECO:0000256" key="8">
    <source>
        <dbReference type="SAM" id="Phobius"/>
    </source>
</evidence>
<evidence type="ECO:0000256" key="2">
    <source>
        <dbReference type="ARBA" id="ARBA00007069"/>
    </source>
</evidence>
<comment type="similarity">
    <text evidence="2">Belongs to the binding-protein-dependent transport system permease family. CysTW subfamily.</text>
</comment>
<dbReference type="EMBL" id="AOGE01000074">
    <property type="protein sequence ID" value="ELT46781.1"/>
    <property type="molecule type" value="Genomic_DNA"/>
</dbReference>
<feature type="transmembrane region" description="Helical" evidence="8">
    <location>
        <begin position="12"/>
        <end position="33"/>
    </location>
</feature>
<gene>
    <name evidence="9" type="ORF">D584_22851</name>
</gene>
<sequence length="115" mass="12913">MQKLIASIASRLVIAVPYLWLLVFFLVPFFIVFKISLSQVAMSIPPYVPTFGIAEGLAANWAKIKQLSFDNYLWLLDDPLYYKAYLSSVRIAAISTFLTLLVAYPMAYGIARAPT</sequence>
<evidence type="ECO:0000256" key="4">
    <source>
        <dbReference type="ARBA" id="ARBA00022475"/>
    </source>
</evidence>
<dbReference type="AlphaFoldDB" id="M5JU57"/>
<evidence type="ECO:0000313" key="9">
    <source>
        <dbReference type="EMBL" id="ELT46781.1"/>
    </source>
</evidence>
<evidence type="ECO:0000256" key="3">
    <source>
        <dbReference type="ARBA" id="ARBA00022448"/>
    </source>
</evidence>
<keyword evidence="5 8" id="KW-0812">Transmembrane</keyword>
<reference evidence="9 10" key="1">
    <citation type="journal article" date="2013" name="Gut Pathog.">
        <title>Draft genome of Ochrobactrum intermedium strain M86 isolated from non-ulcer dyspeptic individual from India.</title>
        <authorList>
            <person name="Kulkarni G."/>
            <person name="Dhotre D."/>
            <person name="Dharne M."/>
            <person name="Shetty S."/>
            <person name="Chowdhury S."/>
            <person name="Misra V."/>
            <person name="Misra S."/>
            <person name="Patole M."/>
            <person name="Shouche Y."/>
        </authorList>
    </citation>
    <scope>NUCLEOTIDE SEQUENCE [LARGE SCALE GENOMIC DNA]</scope>
    <source>
        <strain evidence="9 10">M86</strain>
    </source>
</reference>
<keyword evidence="6 8" id="KW-1133">Transmembrane helix</keyword>